<reference evidence="2 3" key="1">
    <citation type="journal article" date="2003" name="Proc. Natl. Acad. Sci. U.S.A.">
        <title>Complete genome sequence of the marine planctomycete Pirellula sp. strain 1.</title>
        <authorList>
            <person name="Gloeckner F.O."/>
            <person name="Kube M."/>
            <person name="Bauer M."/>
            <person name="Teeling H."/>
            <person name="Lombardot T."/>
            <person name="Ludwig W."/>
            <person name="Gade D."/>
            <person name="Beck A."/>
            <person name="Borzym K."/>
            <person name="Heitmann K."/>
            <person name="Rabus R."/>
            <person name="Schlesner H."/>
            <person name="Amann R."/>
            <person name="Reinhardt R."/>
        </authorList>
    </citation>
    <scope>NUCLEOTIDE SEQUENCE [LARGE SCALE GENOMIC DNA]</scope>
    <source>
        <strain evidence="3">DSM 10527 / NCIMB 13988 / SH1</strain>
    </source>
</reference>
<evidence type="ECO:0000313" key="3">
    <source>
        <dbReference type="Proteomes" id="UP000001025"/>
    </source>
</evidence>
<protein>
    <submittedName>
        <fullName evidence="2">Uncharacterized protein</fullName>
    </submittedName>
</protein>
<dbReference type="STRING" id="243090.RB1995"/>
<accession>Q7UWJ8</accession>
<organism evidence="2 3">
    <name type="scientific">Rhodopirellula baltica (strain DSM 10527 / NCIMB 13988 / SH1)</name>
    <dbReference type="NCBI Taxonomy" id="243090"/>
    <lineage>
        <taxon>Bacteria</taxon>
        <taxon>Pseudomonadati</taxon>
        <taxon>Planctomycetota</taxon>
        <taxon>Planctomycetia</taxon>
        <taxon>Pirellulales</taxon>
        <taxon>Pirellulaceae</taxon>
        <taxon>Rhodopirellula</taxon>
    </lineage>
</organism>
<dbReference type="EMBL" id="BX294136">
    <property type="protein sequence ID" value="CAD72365.1"/>
    <property type="molecule type" value="Genomic_DNA"/>
</dbReference>
<name>Q7UWJ8_RHOBA</name>
<feature type="compositionally biased region" description="Basic residues" evidence="1">
    <location>
        <begin position="150"/>
        <end position="163"/>
    </location>
</feature>
<feature type="region of interest" description="Disordered" evidence="1">
    <location>
        <begin position="148"/>
        <end position="201"/>
    </location>
</feature>
<dbReference type="Proteomes" id="UP000001025">
    <property type="component" value="Chromosome"/>
</dbReference>
<feature type="compositionally biased region" description="Basic and acidic residues" evidence="1">
    <location>
        <begin position="167"/>
        <end position="182"/>
    </location>
</feature>
<keyword evidence="3" id="KW-1185">Reference proteome</keyword>
<dbReference type="HOGENOM" id="CLU_1359507_0_0_0"/>
<dbReference type="AlphaFoldDB" id="Q7UWJ8"/>
<dbReference type="KEGG" id="rba:RB1995"/>
<evidence type="ECO:0000256" key="1">
    <source>
        <dbReference type="SAM" id="MobiDB-lite"/>
    </source>
</evidence>
<dbReference type="InParanoid" id="Q7UWJ8"/>
<feature type="region of interest" description="Disordered" evidence="1">
    <location>
        <begin position="48"/>
        <end position="106"/>
    </location>
</feature>
<proteinExistence type="predicted"/>
<feature type="compositionally biased region" description="Basic and acidic residues" evidence="1">
    <location>
        <begin position="57"/>
        <end position="72"/>
    </location>
</feature>
<gene>
    <name evidence="2" type="ordered locus">RB1995</name>
</gene>
<sequence>MVGTRRAIARSTRSTNVPAVSRDDADARHWFGTIADAEWRLLRRSGRERVAGSNHRNWPDKRGIRFRSDETGRSPPSRDPTDSRRTPAASIGRDTTAADDAKSHRSCAIQRHPGLAIGSAADAVFRPPAPPARSRTTATVRVAHPEKRPIPRRRIGRAKKRNQRTTEIQRCEKMKWTDDDRQNQTSRYGSVFSKLGRNDAP</sequence>
<dbReference type="EnsemblBacteria" id="CAD72365">
    <property type="protein sequence ID" value="CAD72365"/>
    <property type="gene ID" value="RB1995"/>
</dbReference>
<evidence type="ECO:0000313" key="2">
    <source>
        <dbReference type="EMBL" id="CAD72365.1"/>
    </source>
</evidence>